<feature type="domain" description="CBS" evidence="3">
    <location>
        <begin position="359"/>
        <end position="415"/>
    </location>
</feature>
<sequence>MTRRYSRSPGFPWYRRTPAQSAHSLFSQLFPHTLSRTLVLRWFSSFIPVPVTVQWQERARSCLGALLGIAFTGGSMYLLLGPGTDIPLLVAPMGASAVLLFAVPASPLAQPWSIIGGNLVSATIGVTCANVITDPTLAAAMAVALAICGMFALRCVHPPSGAVALTAVLGGPAIHALGYRFVLEPIFIQSAALLAAAIAYHAATGHRYPHSGRAARGTAASAAGADTRAGFTRADLEAVLKRRSEMLDIDPDDLESLLRETQLQAFSRSFNELTCEDIMSHQVVSVSASTRAVAAWALLKRNKVKALPVIDEERTLVGIVTRADLVDKRIFGQFAPFIAYFDGWLRGDALRAPNVGNVMTTDVCTVKANAPITDLVPMFANYGHHHIPVLDFTGHVVGMITQVDLISGLYRQTVVKAQHAA</sequence>
<feature type="domain" description="CBS" evidence="3">
    <location>
        <begin position="279"/>
        <end position="337"/>
    </location>
</feature>
<dbReference type="Gene3D" id="3.10.580.10">
    <property type="entry name" value="CBS-domain"/>
    <property type="match status" value="1"/>
</dbReference>
<evidence type="ECO:0000259" key="3">
    <source>
        <dbReference type="PROSITE" id="PS51371"/>
    </source>
</evidence>
<dbReference type="SMART" id="SM00116">
    <property type="entry name" value="CBS"/>
    <property type="match status" value="2"/>
</dbReference>
<keyword evidence="2" id="KW-0812">Transmembrane</keyword>
<reference evidence="4 5" key="1">
    <citation type="submission" date="2020-04" db="EMBL/GenBank/DDBJ databases">
        <authorList>
            <person name="De Canck E."/>
        </authorList>
    </citation>
    <scope>NUCLEOTIDE SEQUENCE [LARGE SCALE GENOMIC DNA]</scope>
    <source>
        <strain evidence="4 5">LMG 22037</strain>
    </source>
</reference>
<dbReference type="InterPro" id="IPR058581">
    <property type="entry name" value="TM_HPP"/>
</dbReference>
<dbReference type="PANTHER" id="PTHR33741:SF5">
    <property type="entry name" value="TRANSMEMBRANE PROTEIN DDB_G0269096-RELATED"/>
    <property type="match status" value="1"/>
</dbReference>
<protein>
    <recommendedName>
        <fullName evidence="3">CBS domain-containing protein</fullName>
    </recommendedName>
</protein>
<name>A0A6J4ZQW9_9BURK</name>
<keyword evidence="2" id="KW-0472">Membrane</keyword>
<proteinExistence type="predicted"/>
<evidence type="ECO:0000256" key="2">
    <source>
        <dbReference type="SAM" id="Phobius"/>
    </source>
</evidence>
<organism evidence="4 5">
    <name type="scientific">Paraburkholderia phenoliruptrix</name>
    <dbReference type="NCBI Taxonomy" id="252970"/>
    <lineage>
        <taxon>Bacteria</taxon>
        <taxon>Pseudomonadati</taxon>
        <taxon>Pseudomonadota</taxon>
        <taxon>Betaproteobacteria</taxon>
        <taxon>Burkholderiales</taxon>
        <taxon>Burkholderiaceae</taxon>
        <taxon>Paraburkholderia</taxon>
    </lineage>
</organism>
<feature type="transmembrane region" description="Helical" evidence="2">
    <location>
        <begin position="163"/>
        <end position="180"/>
    </location>
</feature>
<dbReference type="SUPFAM" id="SSF54631">
    <property type="entry name" value="CBS-domain pair"/>
    <property type="match status" value="1"/>
</dbReference>
<feature type="transmembrane region" description="Helical" evidence="2">
    <location>
        <begin position="112"/>
        <end position="132"/>
    </location>
</feature>
<gene>
    <name evidence="4" type="ORF">LMG22037_00209</name>
</gene>
<dbReference type="PROSITE" id="PS51371">
    <property type="entry name" value="CBS"/>
    <property type="match status" value="2"/>
</dbReference>
<feature type="transmembrane region" description="Helical" evidence="2">
    <location>
        <begin position="62"/>
        <end position="80"/>
    </location>
</feature>
<dbReference type="Proteomes" id="UP000494249">
    <property type="component" value="Unassembled WGS sequence"/>
</dbReference>
<dbReference type="InterPro" id="IPR046342">
    <property type="entry name" value="CBS_dom_sf"/>
</dbReference>
<feature type="transmembrane region" description="Helical" evidence="2">
    <location>
        <begin position="86"/>
        <end position="105"/>
    </location>
</feature>
<evidence type="ECO:0000313" key="4">
    <source>
        <dbReference type="EMBL" id="CAB3640227.1"/>
    </source>
</evidence>
<evidence type="ECO:0000313" key="5">
    <source>
        <dbReference type="Proteomes" id="UP000494249"/>
    </source>
</evidence>
<dbReference type="EMBL" id="CADIKB010000001">
    <property type="protein sequence ID" value="CAB3640227.1"/>
    <property type="molecule type" value="Genomic_DNA"/>
</dbReference>
<keyword evidence="2" id="KW-1133">Transmembrane helix</keyword>
<dbReference type="CDD" id="cd04600">
    <property type="entry name" value="CBS_pair_HPP_assoc"/>
    <property type="match status" value="1"/>
</dbReference>
<dbReference type="AlphaFoldDB" id="A0A6J4ZQW9"/>
<evidence type="ECO:0000256" key="1">
    <source>
        <dbReference type="PROSITE-ProRule" id="PRU00703"/>
    </source>
</evidence>
<dbReference type="InterPro" id="IPR000644">
    <property type="entry name" value="CBS_dom"/>
</dbReference>
<dbReference type="Pfam" id="PF00571">
    <property type="entry name" value="CBS"/>
    <property type="match status" value="2"/>
</dbReference>
<dbReference type="InterPro" id="IPR007065">
    <property type="entry name" value="HPP"/>
</dbReference>
<accession>A0A6J4ZQW9</accession>
<feature type="transmembrane region" description="Helical" evidence="2">
    <location>
        <begin position="138"/>
        <end position="156"/>
    </location>
</feature>
<dbReference type="PANTHER" id="PTHR33741">
    <property type="entry name" value="TRANSMEMBRANE PROTEIN DDB_G0269096-RELATED"/>
    <property type="match status" value="1"/>
</dbReference>
<dbReference type="Pfam" id="PF04982">
    <property type="entry name" value="TM_HPP"/>
    <property type="match status" value="1"/>
</dbReference>
<keyword evidence="1" id="KW-0129">CBS domain</keyword>